<dbReference type="OrthoDB" id="1743549at2759"/>
<keyword evidence="2" id="KW-1185">Reference proteome</keyword>
<gene>
    <name evidence="1" type="ORF">EZV62_024248</name>
</gene>
<name>A0A5C7H3Z8_9ROSI</name>
<dbReference type="Proteomes" id="UP000323000">
    <property type="component" value="Chromosome 11"/>
</dbReference>
<evidence type="ECO:0000313" key="2">
    <source>
        <dbReference type="Proteomes" id="UP000323000"/>
    </source>
</evidence>
<protein>
    <submittedName>
        <fullName evidence="1">Uncharacterized protein</fullName>
    </submittedName>
</protein>
<proteinExistence type="predicted"/>
<organism evidence="1 2">
    <name type="scientific">Acer yangbiense</name>
    <dbReference type="NCBI Taxonomy" id="1000413"/>
    <lineage>
        <taxon>Eukaryota</taxon>
        <taxon>Viridiplantae</taxon>
        <taxon>Streptophyta</taxon>
        <taxon>Embryophyta</taxon>
        <taxon>Tracheophyta</taxon>
        <taxon>Spermatophyta</taxon>
        <taxon>Magnoliopsida</taxon>
        <taxon>eudicotyledons</taxon>
        <taxon>Gunneridae</taxon>
        <taxon>Pentapetalae</taxon>
        <taxon>rosids</taxon>
        <taxon>malvids</taxon>
        <taxon>Sapindales</taxon>
        <taxon>Sapindaceae</taxon>
        <taxon>Hippocastanoideae</taxon>
        <taxon>Acereae</taxon>
        <taxon>Acer</taxon>
    </lineage>
</organism>
<comment type="caution">
    <text evidence="1">The sequence shown here is derived from an EMBL/GenBank/DDBJ whole genome shotgun (WGS) entry which is preliminary data.</text>
</comment>
<dbReference type="EMBL" id="VAHF01000011">
    <property type="protein sequence ID" value="TXG51724.1"/>
    <property type="molecule type" value="Genomic_DNA"/>
</dbReference>
<dbReference type="AlphaFoldDB" id="A0A5C7H3Z8"/>
<evidence type="ECO:0000313" key="1">
    <source>
        <dbReference type="EMBL" id="TXG51724.1"/>
    </source>
</evidence>
<reference evidence="2" key="1">
    <citation type="journal article" date="2019" name="Gigascience">
        <title>De novo genome assembly of the endangered Acer yangbiense, a plant species with extremely small populations endemic to Yunnan Province, China.</title>
        <authorList>
            <person name="Yang J."/>
            <person name="Wariss H.M."/>
            <person name="Tao L."/>
            <person name="Zhang R."/>
            <person name="Yun Q."/>
            <person name="Hollingsworth P."/>
            <person name="Dao Z."/>
            <person name="Luo G."/>
            <person name="Guo H."/>
            <person name="Ma Y."/>
            <person name="Sun W."/>
        </authorList>
    </citation>
    <scope>NUCLEOTIDE SEQUENCE [LARGE SCALE GENOMIC DNA]</scope>
    <source>
        <strain evidence="2">cv. Malutang</strain>
    </source>
</reference>
<sequence length="86" mass="9977">MQIIKSLESSVEGLIDCEKLYWKHRSRVDWLEARDRNSKFFHARATARKKKNQITGPVDRLSNVQNSEEGLAQVMSRGQAQQCPEF</sequence>
<accession>A0A5C7H3Z8</accession>